<dbReference type="Proteomes" id="UP000698800">
    <property type="component" value="Unassembled WGS sequence"/>
</dbReference>
<dbReference type="Gene3D" id="2.70.98.50">
    <property type="entry name" value="putative glycoside hydrolase family protein from bacillus halodurans"/>
    <property type="match status" value="1"/>
</dbReference>
<comment type="caution">
    <text evidence="4">The sequence shown here is derived from an EMBL/GenBank/DDBJ whole genome shotgun (WGS) entry which is preliminary data.</text>
</comment>
<dbReference type="Pfam" id="PF13385">
    <property type="entry name" value="Laminin_G_3"/>
    <property type="match status" value="1"/>
</dbReference>
<keyword evidence="5" id="KW-1185">Reference proteome</keyword>
<dbReference type="PANTHER" id="PTHR31084">
    <property type="entry name" value="ALPHA-L-FUCOSIDASE 2"/>
    <property type="match status" value="1"/>
</dbReference>
<dbReference type="Pfam" id="PF22124">
    <property type="entry name" value="Glyco_hydro_95_cat"/>
    <property type="match status" value="1"/>
</dbReference>
<organism evidence="4 5">
    <name type="scientific">Glutinoglossum americanum</name>
    <dbReference type="NCBI Taxonomy" id="1670608"/>
    <lineage>
        <taxon>Eukaryota</taxon>
        <taxon>Fungi</taxon>
        <taxon>Dikarya</taxon>
        <taxon>Ascomycota</taxon>
        <taxon>Pezizomycotina</taxon>
        <taxon>Geoglossomycetes</taxon>
        <taxon>Geoglossales</taxon>
        <taxon>Geoglossaceae</taxon>
        <taxon>Glutinoglossum</taxon>
    </lineage>
</organism>
<evidence type="ECO:0000313" key="5">
    <source>
        <dbReference type="Proteomes" id="UP000698800"/>
    </source>
</evidence>
<dbReference type="OrthoDB" id="269227at2759"/>
<evidence type="ECO:0000256" key="1">
    <source>
        <dbReference type="SAM" id="MobiDB-lite"/>
    </source>
</evidence>
<dbReference type="SUPFAM" id="SSF48208">
    <property type="entry name" value="Six-hairpin glycosidases"/>
    <property type="match status" value="1"/>
</dbReference>
<gene>
    <name evidence="4" type="ORF">FGG08_007221</name>
</gene>
<dbReference type="Gene3D" id="1.50.10.10">
    <property type="match status" value="1"/>
</dbReference>
<feature type="domain" description="DUF5703" evidence="2">
    <location>
        <begin position="30"/>
        <end position="308"/>
    </location>
</feature>
<dbReference type="Pfam" id="PF18961">
    <property type="entry name" value="DUF5703_N"/>
    <property type="match status" value="1"/>
</dbReference>
<reference evidence="4" key="1">
    <citation type="submission" date="2021-03" db="EMBL/GenBank/DDBJ databases">
        <title>Comparative genomics and phylogenomic investigation of the class Geoglossomycetes provide insights into ecological specialization and systematics.</title>
        <authorList>
            <person name="Melie T."/>
            <person name="Pirro S."/>
            <person name="Miller A.N."/>
            <person name="Quandt A."/>
        </authorList>
    </citation>
    <scope>NUCLEOTIDE SEQUENCE</scope>
    <source>
        <strain evidence="4">GBOQ0MN5Z8</strain>
    </source>
</reference>
<dbReference type="InterPro" id="IPR013320">
    <property type="entry name" value="ConA-like_dom_sf"/>
</dbReference>
<evidence type="ECO:0000259" key="2">
    <source>
        <dbReference type="Pfam" id="PF18961"/>
    </source>
</evidence>
<dbReference type="InterPro" id="IPR012341">
    <property type="entry name" value="6hp_glycosidase-like_sf"/>
</dbReference>
<evidence type="ECO:0008006" key="6">
    <source>
        <dbReference type="Google" id="ProtNLM"/>
    </source>
</evidence>
<dbReference type="EMBL" id="JAGHQL010000263">
    <property type="protein sequence ID" value="KAH0534174.1"/>
    <property type="molecule type" value="Genomic_DNA"/>
</dbReference>
<dbReference type="Gene3D" id="2.60.120.200">
    <property type="match status" value="1"/>
</dbReference>
<dbReference type="PANTHER" id="PTHR31084:SF0">
    <property type="entry name" value="ALPHA-L-FUCOSIDASE 2"/>
    <property type="match status" value="1"/>
</dbReference>
<dbReference type="SUPFAM" id="SSF49899">
    <property type="entry name" value="Concanavalin A-like lectins/glucanases"/>
    <property type="match status" value="1"/>
</dbReference>
<accession>A0A9P8HUP4</accession>
<protein>
    <recommendedName>
        <fullName evidence="6">LamG-like jellyroll fold domain-containing protein</fullName>
    </recommendedName>
</protein>
<sequence>MIATGPFLLGQESVGAPTPASHWTEESDVIWTTPSHDASGSLPLGNGEVGINLWVEEGGDLLFYISRSDSFAETARLLKVGQVRVSFSPNPFVAGKPFRQALRLRDGLCEITAGDGQQAVTLQVFVDADHPVVHCVGTTTGPMSVKVHVESWRTEAHTITDGDEMISAWHLKGAPFPITESADIFPGVSKTAVAWYHRNESSPAFSASLKTQGLESAANTVHDPLLHRTFGGWATGDSNFTATDSRTLSTTELVEAFAFRVAAPCQQSTNVAAWLTAAGKSADAAKDAAKARQRTTAWWRAYWERSWVVVSGDRGISIPGERHPLRIGYDSDKQNLFPGTLGRTSVYSRALSDAEVVKLTTAAFDQAVPVTMGLIGTGDGTQRELPNASLDFSHGVTMEAWIKPDGERVGRIFDKTTAGLRDGFLFDIYPKDTLRVLFGARDLNVPAVLKAGVWQHVALTLDADSGAVWLYLDGKRVGGWPGTEARSPVTQGYTLQRYMQACGGRGTYPIKFNGGIFTVEPKVDGRPHNADWRAWGETHWFQNVRHMYHPMIAGGDFEMMLPFFRMYENVRPLAEARTRLYHNAEGTYFPETMTVWGTYPNSDYGWDRTGKQPKEVDTPWWRWAWNQGPELVALMLDHWDYTQDATFLKAHTLPMAVSILKYFDTRFAKEPGAAEIAGRIRLDPAQAVETYQSGVVNDMPTVAGINEIASRLCTLPESATTPDQGEFFQHMKATAPRLPTQEVFVDGVRSYTLAPAQKYDSKRSNVENPELYAVWPFRLYGIGRPDLKAARLAYERRGSPLEVGWSYDGNCAALLGLTDEAARLLKIKCANSNGRHRWPATWGPNFDWLPDQNHGGNLLETTQLMLLQSVGDRILLLPAWPKNWDVSFKLHAPRRTTVECVYRAGRMERLVVTPESRAKDVVLPTML</sequence>
<evidence type="ECO:0000259" key="3">
    <source>
        <dbReference type="Pfam" id="PF22124"/>
    </source>
</evidence>
<dbReference type="InterPro" id="IPR054363">
    <property type="entry name" value="GH95_cat"/>
</dbReference>
<dbReference type="AlphaFoldDB" id="A0A9P8HUP4"/>
<dbReference type="GO" id="GO:0004560">
    <property type="term" value="F:alpha-L-fucosidase activity"/>
    <property type="evidence" value="ECO:0007669"/>
    <property type="project" value="TreeGrafter"/>
</dbReference>
<name>A0A9P8HUP4_9PEZI</name>
<feature type="domain" description="Glycosyl hydrolase family 95 catalytic" evidence="3">
    <location>
        <begin position="534"/>
        <end position="842"/>
    </location>
</feature>
<dbReference type="InterPro" id="IPR043757">
    <property type="entry name" value="DUF5703_N"/>
</dbReference>
<evidence type="ECO:0000313" key="4">
    <source>
        <dbReference type="EMBL" id="KAH0534174.1"/>
    </source>
</evidence>
<dbReference type="GO" id="GO:0005975">
    <property type="term" value="P:carbohydrate metabolic process"/>
    <property type="evidence" value="ECO:0007669"/>
    <property type="project" value="InterPro"/>
</dbReference>
<feature type="region of interest" description="Disordered" evidence="1">
    <location>
        <begin position="1"/>
        <end position="22"/>
    </location>
</feature>
<proteinExistence type="predicted"/>
<dbReference type="InterPro" id="IPR008928">
    <property type="entry name" value="6-hairpin_glycosidase_sf"/>
</dbReference>